<organism evidence="2 3">
    <name type="scientific">Microcosmobacter mediterraneus</name>
    <dbReference type="NCBI Taxonomy" id="3075607"/>
    <lineage>
        <taxon>Bacteria</taxon>
        <taxon>Pseudomonadati</taxon>
        <taxon>Bacteroidota</taxon>
        <taxon>Flavobacteriia</taxon>
        <taxon>Flavobacteriales</taxon>
        <taxon>Flavobacteriaceae</taxon>
        <taxon>Microcosmobacter</taxon>
    </lineage>
</organism>
<feature type="signal peptide" evidence="1">
    <location>
        <begin position="1"/>
        <end position="21"/>
    </location>
</feature>
<dbReference type="Proteomes" id="UP001259492">
    <property type="component" value="Unassembled WGS sequence"/>
</dbReference>
<dbReference type="EMBL" id="JAVRIA010000006">
    <property type="protein sequence ID" value="MDT0559286.1"/>
    <property type="molecule type" value="Genomic_DNA"/>
</dbReference>
<comment type="caution">
    <text evidence="2">The sequence shown here is derived from an EMBL/GenBank/DDBJ whole genome shotgun (WGS) entry which is preliminary data.</text>
</comment>
<protein>
    <submittedName>
        <fullName evidence="2">Uncharacterized protein</fullName>
    </submittedName>
</protein>
<evidence type="ECO:0000313" key="3">
    <source>
        <dbReference type="Proteomes" id="UP001259492"/>
    </source>
</evidence>
<feature type="chain" id="PRO_5045331779" evidence="1">
    <location>
        <begin position="22"/>
        <end position="352"/>
    </location>
</feature>
<gene>
    <name evidence="2" type="ORF">RM697_11530</name>
</gene>
<keyword evidence="1" id="KW-0732">Signal</keyword>
<evidence type="ECO:0000313" key="2">
    <source>
        <dbReference type="EMBL" id="MDT0559286.1"/>
    </source>
</evidence>
<accession>A0ABU2YN20</accession>
<dbReference type="RefSeq" id="WP_311428048.1">
    <property type="nucleotide sequence ID" value="NZ_JAVRIA010000006.1"/>
</dbReference>
<proteinExistence type="predicted"/>
<evidence type="ECO:0000256" key="1">
    <source>
        <dbReference type="SAM" id="SignalP"/>
    </source>
</evidence>
<keyword evidence="3" id="KW-1185">Reference proteome</keyword>
<sequence>MNKYYFVLSLILLLCTPNINAQTELKTKANTTKVRLFSSNNLLPIKLKYSRKNVKKVTNDTTYMESELSYKTADSAWKSLPIKLKVRGNFRKKACYFTPLKLKIKKSDAKTTLFKGEKKLKLVLPCKKEKAMNDNVVKEYLAYKIYEIISPIHFKTRLLDIEYEDVKKKKSDFHNIKGFVIEDDESVAKRFEGNVVNRSIYPNGQDAFEALKTELFQFMIGNTDFSATYQHNVKMMVIDKKYVPVPYDFDMSGLVNCSYAVVSDSRSYKLPITSVRERLFLGYKRDAEVFNTVRQLFKAKKAEVLTMLQDHEIFFKNETAFKVTKEYIVEFYKILENEAKFKKYILDAARNM</sequence>
<name>A0ABU2YN20_9FLAO</name>
<reference evidence="2 3" key="1">
    <citation type="submission" date="2023-09" db="EMBL/GenBank/DDBJ databases">
        <authorList>
            <person name="Rey-Velasco X."/>
        </authorList>
    </citation>
    <scope>NUCLEOTIDE SEQUENCE [LARGE SCALE GENOMIC DNA]</scope>
    <source>
        <strain evidence="2 3">W332</strain>
    </source>
</reference>